<feature type="signal peptide" evidence="1">
    <location>
        <begin position="1"/>
        <end position="23"/>
    </location>
</feature>
<evidence type="ECO:0000259" key="2">
    <source>
        <dbReference type="Pfam" id="PF06439"/>
    </source>
</evidence>
<dbReference type="Proteomes" id="UP000576209">
    <property type="component" value="Unassembled WGS sequence"/>
</dbReference>
<dbReference type="EMBL" id="JACIFF010000006">
    <property type="protein sequence ID" value="MBB4080023.1"/>
    <property type="molecule type" value="Genomic_DNA"/>
</dbReference>
<evidence type="ECO:0000313" key="3">
    <source>
        <dbReference type="EMBL" id="MBB4080023.1"/>
    </source>
</evidence>
<feature type="domain" description="3-keto-alpha-glucoside-1,2-lyase/3-keto-2-hydroxy-glucal hydratase" evidence="2">
    <location>
        <begin position="49"/>
        <end position="254"/>
    </location>
</feature>
<dbReference type="AlphaFoldDB" id="A0A840E7X3"/>
<comment type="caution">
    <text evidence="3">The sequence shown here is derived from an EMBL/GenBank/DDBJ whole genome shotgun (WGS) entry which is preliminary data.</text>
</comment>
<accession>A0A840E7X3</accession>
<proteinExistence type="predicted"/>
<reference evidence="3 4" key="1">
    <citation type="submission" date="2020-08" db="EMBL/GenBank/DDBJ databases">
        <title>Genomic Encyclopedia of Type Strains, Phase IV (KMG-IV): sequencing the most valuable type-strain genomes for metagenomic binning, comparative biology and taxonomic classification.</title>
        <authorList>
            <person name="Goeker M."/>
        </authorList>
    </citation>
    <scope>NUCLEOTIDE SEQUENCE [LARGE SCALE GENOMIC DNA]</scope>
    <source>
        <strain evidence="3 4">DSM 105137</strain>
    </source>
</reference>
<gene>
    <name evidence="3" type="ORF">GGR28_002650</name>
</gene>
<dbReference type="Pfam" id="PF06439">
    <property type="entry name" value="3keto-disac_hyd"/>
    <property type="match status" value="1"/>
</dbReference>
<evidence type="ECO:0000313" key="4">
    <source>
        <dbReference type="Proteomes" id="UP000576209"/>
    </source>
</evidence>
<keyword evidence="4" id="KW-1185">Reference proteome</keyword>
<dbReference type="RefSeq" id="WP_183496256.1">
    <property type="nucleotide sequence ID" value="NZ_JACIFF010000006.1"/>
</dbReference>
<protein>
    <recommendedName>
        <fullName evidence="2">3-keto-alpha-glucoside-1,2-lyase/3-keto-2-hydroxy-glucal hydratase domain-containing protein</fullName>
    </recommendedName>
</protein>
<feature type="chain" id="PRO_5032615774" description="3-keto-alpha-glucoside-1,2-lyase/3-keto-2-hydroxy-glucal hydratase domain-containing protein" evidence="1">
    <location>
        <begin position="24"/>
        <end position="259"/>
    </location>
</feature>
<sequence>MQYRYLTLLFLPVLLLSCGGGEATRADDMATPEEVMTSAGEPMIEGSGEWTDLLAGDIGDNWHTYGKDAPGAAWKVDDEGALYLDASNKGEHGVVGGGDLVTNESYDNYEFELDWKIGECGNSGIIYNVIEHDTLPYPWLSGPEMQILDNSCHPDAEIVTHRAGDLYDMITGEPENVKPAGEWNSIRLVVKDGYVEHWQNGERIVTYTGEGEPWKAMIAESKFKDYPTFGSSTSGKISLQDHGDPVWFRNIRIRELSSK</sequence>
<name>A0A840E7X3_9BACT</name>
<keyword evidence="1" id="KW-0732">Signal</keyword>
<dbReference type="PROSITE" id="PS51257">
    <property type="entry name" value="PROKAR_LIPOPROTEIN"/>
    <property type="match status" value="1"/>
</dbReference>
<dbReference type="Gene3D" id="2.60.120.560">
    <property type="entry name" value="Exo-inulinase, domain 1"/>
    <property type="match status" value="1"/>
</dbReference>
<dbReference type="GO" id="GO:0016787">
    <property type="term" value="F:hydrolase activity"/>
    <property type="evidence" value="ECO:0007669"/>
    <property type="project" value="InterPro"/>
</dbReference>
<evidence type="ECO:0000256" key="1">
    <source>
        <dbReference type="SAM" id="SignalP"/>
    </source>
</evidence>
<dbReference type="InterPro" id="IPR010496">
    <property type="entry name" value="AL/BT2_dom"/>
</dbReference>
<organism evidence="3 4">
    <name type="scientific">Neolewinella aquimaris</name>
    <dbReference type="NCBI Taxonomy" id="1835722"/>
    <lineage>
        <taxon>Bacteria</taxon>
        <taxon>Pseudomonadati</taxon>
        <taxon>Bacteroidota</taxon>
        <taxon>Saprospiria</taxon>
        <taxon>Saprospirales</taxon>
        <taxon>Lewinellaceae</taxon>
        <taxon>Neolewinella</taxon>
    </lineage>
</organism>